<keyword evidence="1" id="KW-0732">Signal</keyword>
<dbReference type="RefSeq" id="XP_003057695.1">
    <property type="nucleotide sequence ID" value="XM_003057649.1"/>
</dbReference>
<organism evidence="3">
    <name type="scientific">Micromonas pusilla (strain CCMP1545)</name>
    <name type="common">Picoplanktonic green alga</name>
    <dbReference type="NCBI Taxonomy" id="564608"/>
    <lineage>
        <taxon>Eukaryota</taxon>
        <taxon>Viridiplantae</taxon>
        <taxon>Chlorophyta</taxon>
        <taxon>Mamiellophyceae</taxon>
        <taxon>Mamiellales</taxon>
        <taxon>Mamiellaceae</taxon>
        <taxon>Micromonas</taxon>
    </lineage>
</organism>
<dbReference type="EMBL" id="GG663738">
    <property type="protein sequence ID" value="EEH57646.1"/>
    <property type="molecule type" value="Genomic_DNA"/>
</dbReference>
<name>C1MQ46_MICPC</name>
<feature type="signal peptide" evidence="1">
    <location>
        <begin position="1"/>
        <end position="21"/>
    </location>
</feature>
<keyword evidence="3" id="KW-1185">Reference proteome</keyword>
<reference evidence="2 3" key="1">
    <citation type="journal article" date="2009" name="Science">
        <title>Green evolution and dynamic adaptations revealed by genomes of the marine picoeukaryotes Micromonas.</title>
        <authorList>
            <person name="Worden A.Z."/>
            <person name="Lee J.H."/>
            <person name="Mock T."/>
            <person name="Rouze P."/>
            <person name="Simmons M.P."/>
            <person name="Aerts A.L."/>
            <person name="Allen A.E."/>
            <person name="Cuvelier M.L."/>
            <person name="Derelle E."/>
            <person name="Everett M.V."/>
            <person name="Foulon E."/>
            <person name="Grimwood J."/>
            <person name="Gundlach H."/>
            <person name="Henrissat B."/>
            <person name="Napoli C."/>
            <person name="McDonald S.M."/>
            <person name="Parker M.S."/>
            <person name="Rombauts S."/>
            <person name="Salamov A."/>
            <person name="Von Dassow P."/>
            <person name="Badger J.H."/>
            <person name="Coutinho P.M."/>
            <person name="Demir E."/>
            <person name="Dubchak I."/>
            <person name="Gentemann C."/>
            <person name="Eikrem W."/>
            <person name="Gready J.E."/>
            <person name="John U."/>
            <person name="Lanier W."/>
            <person name="Lindquist E.A."/>
            <person name="Lucas S."/>
            <person name="Mayer K.F."/>
            <person name="Moreau H."/>
            <person name="Not F."/>
            <person name="Otillar R."/>
            <person name="Panaud O."/>
            <person name="Pangilinan J."/>
            <person name="Paulsen I."/>
            <person name="Piegu B."/>
            <person name="Poliakov A."/>
            <person name="Robbens S."/>
            <person name="Schmutz J."/>
            <person name="Toulza E."/>
            <person name="Wyss T."/>
            <person name="Zelensky A."/>
            <person name="Zhou K."/>
            <person name="Armbrust E.V."/>
            <person name="Bhattacharya D."/>
            <person name="Goodenough U.W."/>
            <person name="Van de Peer Y."/>
            <person name="Grigoriev I.V."/>
        </authorList>
    </citation>
    <scope>NUCLEOTIDE SEQUENCE [LARGE SCALE GENOMIC DNA]</scope>
    <source>
        <strain evidence="2 3">CCMP1545</strain>
    </source>
</reference>
<dbReference type="KEGG" id="mpp:MICPUCDRAFT_57155"/>
<dbReference type="GeneID" id="9683501"/>
<evidence type="ECO:0000313" key="2">
    <source>
        <dbReference type="EMBL" id="EEH57646.1"/>
    </source>
</evidence>
<dbReference type="OrthoDB" id="9979195at2759"/>
<protein>
    <submittedName>
        <fullName evidence="2">Predicted protein</fullName>
    </submittedName>
</protein>
<evidence type="ECO:0000256" key="1">
    <source>
        <dbReference type="SAM" id="SignalP"/>
    </source>
</evidence>
<feature type="chain" id="PRO_5002910589" evidence="1">
    <location>
        <begin position="22"/>
        <end position="170"/>
    </location>
</feature>
<gene>
    <name evidence="2" type="ORF">MICPUCDRAFT_57155</name>
</gene>
<accession>C1MQ46</accession>
<proteinExistence type="predicted"/>
<sequence length="170" mass="18751">MGTSRGPGFVVGLCYLLLTQAVSRLLPFVVNVLVARRLTPEEFGVPTVCWATYLLHSNRSREPNVHTLIFFIPRPCHQVHFQLFSTIILTCREVGTVPVLRASPSGPRGAKGSTRLNQTFFSQGFRRALMRDADTRDESGRSQGVCVLIASDDDSLSCLENTSQKLLLGS</sequence>
<evidence type="ECO:0000313" key="3">
    <source>
        <dbReference type="Proteomes" id="UP000001876"/>
    </source>
</evidence>
<dbReference type="AlphaFoldDB" id="C1MQ46"/>
<dbReference type="Proteomes" id="UP000001876">
    <property type="component" value="Unassembled WGS sequence"/>
</dbReference>